<proteinExistence type="predicted"/>
<protein>
    <submittedName>
        <fullName evidence="2">Uncharacterized protein</fullName>
    </submittedName>
</protein>
<evidence type="ECO:0000256" key="1">
    <source>
        <dbReference type="SAM" id="MobiDB-lite"/>
    </source>
</evidence>
<evidence type="ECO:0000313" key="3">
    <source>
        <dbReference type="Proteomes" id="UP001345219"/>
    </source>
</evidence>
<dbReference type="PANTHER" id="PTHR36063">
    <property type="entry name" value="ARABIDOPSIS THALIANA GENOMIC DNA, CHROMOSOME 5, P1 CLONE:MOK16"/>
    <property type="match status" value="1"/>
</dbReference>
<organism evidence="2 3">
    <name type="scientific">Trapa incisa</name>
    <dbReference type="NCBI Taxonomy" id="236973"/>
    <lineage>
        <taxon>Eukaryota</taxon>
        <taxon>Viridiplantae</taxon>
        <taxon>Streptophyta</taxon>
        <taxon>Embryophyta</taxon>
        <taxon>Tracheophyta</taxon>
        <taxon>Spermatophyta</taxon>
        <taxon>Magnoliopsida</taxon>
        <taxon>eudicotyledons</taxon>
        <taxon>Gunneridae</taxon>
        <taxon>Pentapetalae</taxon>
        <taxon>rosids</taxon>
        <taxon>malvids</taxon>
        <taxon>Myrtales</taxon>
        <taxon>Lythraceae</taxon>
        <taxon>Trapa</taxon>
    </lineage>
</organism>
<comment type="caution">
    <text evidence="2">The sequence shown here is derived from an EMBL/GenBank/DDBJ whole genome shotgun (WGS) entry which is preliminary data.</text>
</comment>
<feature type="compositionally biased region" description="Polar residues" evidence="1">
    <location>
        <begin position="1"/>
        <end position="12"/>
    </location>
</feature>
<dbReference type="AlphaFoldDB" id="A0AAN7L1J6"/>
<gene>
    <name evidence="2" type="ORF">SAY87_016629</name>
</gene>
<evidence type="ECO:0000313" key="2">
    <source>
        <dbReference type="EMBL" id="KAK4780523.1"/>
    </source>
</evidence>
<dbReference type="EMBL" id="JAXIOK010000001">
    <property type="protein sequence ID" value="KAK4780523.1"/>
    <property type="molecule type" value="Genomic_DNA"/>
</dbReference>
<sequence length="95" mass="10562">MGRHNWTVNWAGTETTSLGKKKTTTTSSIVRPFSPSSIRSIPISGEIAARMKKPWIEVAPSLIGLPRKSSVCPSLETIVEERAEDCCEEHDDQRH</sequence>
<dbReference type="Proteomes" id="UP001345219">
    <property type="component" value="Chromosome 13"/>
</dbReference>
<name>A0AAN7L1J6_9MYRT</name>
<reference evidence="2 3" key="1">
    <citation type="journal article" date="2023" name="Hortic Res">
        <title>Pangenome of water caltrop reveals structural variations and asymmetric subgenome divergence after allopolyploidization.</title>
        <authorList>
            <person name="Zhang X."/>
            <person name="Chen Y."/>
            <person name="Wang L."/>
            <person name="Yuan Y."/>
            <person name="Fang M."/>
            <person name="Shi L."/>
            <person name="Lu R."/>
            <person name="Comes H.P."/>
            <person name="Ma Y."/>
            <person name="Chen Y."/>
            <person name="Huang G."/>
            <person name="Zhou Y."/>
            <person name="Zheng Z."/>
            <person name="Qiu Y."/>
        </authorList>
    </citation>
    <scope>NUCLEOTIDE SEQUENCE [LARGE SCALE GENOMIC DNA]</scope>
    <source>
        <tissue evidence="2">Roots</tissue>
    </source>
</reference>
<dbReference type="PANTHER" id="PTHR36063:SF1">
    <property type="entry name" value="ARABIDOPSIS THALIANA GENOMIC DNA, CHROMOSOME 5, P1 CLONE:MOK16"/>
    <property type="match status" value="1"/>
</dbReference>
<feature type="region of interest" description="Disordered" evidence="1">
    <location>
        <begin position="1"/>
        <end position="31"/>
    </location>
</feature>
<feature type="compositionally biased region" description="Low complexity" evidence="1">
    <location>
        <begin position="13"/>
        <end position="31"/>
    </location>
</feature>
<keyword evidence="3" id="KW-1185">Reference proteome</keyword>
<accession>A0AAN7L1J6</accession>